<dbReference type="OrthoDB" id="407298at2759"/>
<dbReference type="Gene3D" id="1.20.245.10">
    <property type="entry name" value="Lipoxygenase-1, Domain 5"/>
    <property type="match status" value="1"/>
</dbReference>
<name>A0A8J4WPG5_CLAMG</name>
<proteinExistence type="predicted"/>
<gene>
    <name evidence="2" type="ORF">DAT39_023173</name>
</gene>
<dbReference type="EMBL" id="QNUK01001473">
    <property type="protein sequence ID" value="KAF5881008.1"/>
    <property type="molecule type" value="Genomic_DNA"/>
</dbReference>
<protein>
    <submittedName>
        <fullName evidence="2">Arachidonate 12-lipoxygenase, 12S-type-like</fullName>
    </submittedName>
</protein>
<dbReference type="PROSITE" id="PS51393">
    <property type="entry name" value="LIPOXYGENASE_3"/>
    <property type="match status" value="1"/>
</dbReference>
<keyword evidence="3" id="KW-1185">Reference proteome</keyword>
<dbReference type="GO" id="GO:0046872">
    <property type="term" value="F:metal ion binding"/>
    <property type="evidence" value="ECO:0007669"/>
    <property type="project" value="InterPro"/>
</dbReference>
<dbReference type="SUPFAM" id="SSF48484">
    <property type="entry name" value="Lipoxigenase"/>
    <property type="match status" value="1"/>
</dbReference>
<feature type="domain" description="Lipoxygenase" evidence="1">
    <location>
        <begin position="1"/>
        <end position="57"/>
    </location>
</feature>
<dbReference type="Proteomes" id="UP000727407">
    <property type="component" value="Unassembled WGS sequence"/>
</dbReference>
<dbReference type="AlphaFoldDB" id="A0A8J4WPG5"/>
<dbReference type="InterPro" id="IPR013819">
    <property type="entry name" value="LipOase_C"/>
</dbReference>
<evidence type="ECO:0000259" key="1">
    <source>
        <dbReference type="PROSITE" id="PS51393"/>
    </source>
</evidence>
<reference evidence="2" key="1">
    <citation type="submission" date="2020-07" db="EMBL/GenBank/DDBJ databases">
        <title>Clarias magur genome sequencing, assembly and annotation.</title>
        <authorList>
            <person name="Kushwaha B."/>
            <person name="Kumar R."/>
            <person name="Das P."/>
            <person name="Joshi C.G."/>
            <person name="Kumar D."/>
            <person name="Nagpure N.S."/>
            <person name="Pandey M."/>
            <person name="Agarwal S."/>
            <person name="Srivastava S."/>
            <person name="Singh M."/>
            <person name="Sahoo L."/>
            <person name="Jayasankar P."/>
            <person name="Meher P.K."/>
            <person name="Koringa P.G."/>
            <person name="Iquebal M.A."/>
            <person name="Das S.P."/>
            <person name="Bit A."/>
            <person name="Patnaik S."/>
            <person name="Patel N."/>
            <person name="Shah T.M."/>
            <person name="Hinsu A."/>
            <person name="Jena J.K."/>
        </authorList>
    </citation>
    <scope>NUCLEOTIDE SEQUENCE</scope>
    <source>
        <strain evidence="2">CIFAMagur01</strain>
        <tissue evidence="2">Testis</tissue>
    </source>
</reference>
<evidence type="ECO:0000313" key="2">
    <source>
        <dbReference type="EMBL" id="KAF5881008.1"/>
    </source>
</evidence>
<evidence type="ECO:0000313" key="3">
    <source>
        <dbReference type="Proteomes" id="UP000727407"/>
    </source>
</evidence>
<sequence>ITKKNWHEDWFFGHQFMNGVNPRMIQNCSKLPSNFAVQGDMVKNFLPPKTTLDKELK</sequence>
<accession>A0A8J4WPG5</accession>
<comment type="caution">
    <text evidence="2">The sequence shown here is derived from an EMBL/GenBank/DDBJ whole genome shotgun (WGS) entry which is preliminary data.</text>
</comment>
<organism evidence="2 3">
    <name type="scientific">Clarias magur</name>
    <name type="common">Asian catfish</name>
    <name type="synonym">Macropteronotus magur</name>
    <dbReference type="NCBI Taxonomy" id="1594786"/>
    <lineage>
        <taxon>Eukaryota</taxon>
        <taxon>Metazoa</taxon>
        <taxon>Chordata</taxon>
        <taxon>Craniata</taxon>
        <taxon>Vertebrata</taxon>
        <taxon>Euteleostomi</taxon>
        <taxon>Actinopterygii</taxon>
        <taxon>Neopterygii</taxon>
        <taxon>Teleostei</taxon>
        <taxon>Ostariophysi</taxon>
        <taxon>Siluriformes</taxon>
        <taxon>Clariidae</taxon>
        <taxon>Clarias</taxon>
    </lineage>
</organism>
<dbReference type="GO" id="GO:0016702">
    <property type="term" value="F:oxidoreductase activity, acting on single donors with incorporation of molecular oxygen, incorporation of two atoms of oxygen"/>
    <property type="evidence" value="ECO:0007669"/>
    <property type="project" value="InterPro"/>
</dbReference>
<feature type="non-terminal residue" evidence="2">
    <location>
        <position position="1"/>
    </location>
</feature>
<dbReference type="InterPro" id="IPR036226">
    <property type="entry name" value="LipOase_C_sf"/>
</dbReference>
<feature type="non-terminal residue" evidence="2">
    <location>
        <position position="57"/>
    </location>
</feature>